<dbReference type="Proteomes" id="UP000886829">
    <property type="component" value="Unassembled WGS sequence"/>
</dbReference>
<evidence type="ECO:0000313" key="2">
    <source>
        <dbReference type="Proteomes" id="UP000886829"/>
    </source>
</evidence>
<name>A0A9D1WC54_9GAMM</name>
<dbReference type="EMBL" id="DXEV01000028">
    <property type="protein sequence ID" value="HIX56097.1"/>
    <property type="molecule type" value="Genomic_DNA"/>
</dbReference>
<comment type="caution">
    <text evidence="1">The sequence shown here is derived from an EMBL/GenBank/DDBJ whole genome shotgun (WGS) entry which is preliminary data.</text>
</comment>
<protein>
    <submittedName>
        <fullName evidence="1">Uncharacterized protein</fullName>
    </submittedName>
</protein>
<proteinExistence type="predicted"/>
<evidence type="ECO:0000313" key="1">
    <source>
        <dbReference type="EMBL" id="HIX56097.1"/>
    </source>
</evidence>
<reference evidence="1" key="1">
    <citation type="journal article" date="2021" name="PeerJ">
        <title>Extensive microbial diversity within the chicken gut microbiome revealed by metagenomics and culture.</title>
        <authorList>
            <person name="Gilroy R."/>
            <person name="Ravi A."/>
            <person name="Getino M."/>
            <person name="Pursley I."/>
            <person name="Horton D.L."/>
            <person name="Alikhan N.F."/>
            <person name="Baker D."/>
            <person name="Gharbi K."/>
            <person name="Hall N."/>
            <person name="Watson M."/>
            <person name="Adriaenssens E.M."/>
            <person name="Foster-Nyarko E."/>
            <person name="Jarju S."/>
            <person name="Secka A."/>
            <person name="Antonio M."/>
            <person name="Oren A."/>
            <person name="Chaudhuri R.R."/>
            <person name="La Ragione R."/>
            <person name="Hildebrand F."/>
            <person name="Pallen M.J."/>
        </authorList>
    </citation>
    <scope>NUCLEOTIDE SEQUENCE</scope>
    <source>
        <strain evidence="1">USASDec5-558</strain>
    </source>
</reference>
<sequence length="57" mass="6112">MNSSVLAFSAPKLMPLSERLLGNSPVSVRTIRASDLLDLVPLRLVYVVTGATQTEAI</sequence>
<organism evidence="1 2">
    <name type="scientific">Candidatus Anaerobiospirillum pullistercoris</name>
    <dbReference type="NCBI Taxonomy" id="2838452"/>
    <lineage>
        <taxon>Bacteria</taxon>
        <taxon>Pseudomonadati</taxon>
        <taxon>Pseudomonadota</taxon>
        <taxon>Gammaproteobacteria</taxon>
        <taxon>Aeromonadales</taxon>
        <taxon>Succinivibrionaceae</taxon>
        <taxon>Anaerobiospirillum</taxon>
    </lineage>
</organism>
<gene>
    <name evidence="1" type="ORF">H9850_01320</name>
</gene>
<accession>A0A9D1WC54</accession>
<dbReference type="AlphaFoldDB" id="A0A9D1WC54"/>
<reference evidence="1" key="2">
    <citation type="submission" date="2021-04" db="EMBL/GenBank/DDBJ databases">
        <authorList>
            <person name="Gilroy R."/>
        </authorList>
    </citation>
    <scope>NUCLEOTIDE SEQUENCE</scope>
    <source>
        <strain evidence="1">USASDec5-558</strain>
    </source>
</reference>